<dbReference type="GO" id="GO:0016787">
    <property type="term" value="F:hydrolase activity"/>
    <property type="evidence" value="ECO:0007669"/>
    <property type="project" value="UniProtKB-KW"/>
</dbReference>
<dbReference type="PANTHER" id="PTHR43433">
    <property type="entry name" value="HYDROLASE, ALPHA/BETA FOLD FAMILY PROTEIN"/>
    <property type="match status" value="1"/>
</dbReference>
<sequence length="263" mass="27221">MAALTSPDGTVIDYEIAGPDDAPAVVLVDGAMCFRDSGPMRSIADALAPELRVVLYDRRGRGASTDTVPFSVHREVEDIAALVDAVGGRAAVFGMSSGGALALAAASELGQGRVTKVAVYEPPFMPEPAIPAAAAYTEELTATLAAGDRERAVEFFLRRVGVPDAGIEGMRGSPTWAATVALAPTLAYDDAALGDSRVPAELLRDLPVPVLALAGGASPEFLRFGAERVAEEARDGRYAVVDGQTHDVGAAPLAAHLLAFLRP</sequence>
<dbReference type="AlphaFoldDB" id="A0AAU7G9A0"/>
<dbReference type="SUPFAM" id="SSF53474">
    <property type="entry name" value="alpha/beta-Hydrolases"/>
    <property type="match status" value="1"/>
</dbReference>
<dbReference type="PANTHER" id="PTHR43433:SF5">
    <property type="entry name" value="AB HYDROLASE-1 DOMAIN-CONTAINING PROTEIN"/>
    <property type="match status" value="1"/>
</dbReference>
<organism evidence="2">
    <name type="scientific">Leifsonia sp. NPDC080035</name>
    <dbReference type="NCBI Taxonomy" id="3143936"/>
    <lineage>
        <taxon>Bacteria</taxon>
        <taxon>Bacillati</taxon>
        <taxon>Actinomycetota</taxon>
        <taxon>Actinomycetes</taxon>
        <taxon>Micrococcales</taxon>
        <taxon>Microbacteriaceae</taxon>
        <taxon>Leifsonia</taxon>
    </lineage>
</organism>
<evidence type="ECO:0000313" key="2">
    <source>
        <dbReference type="EMBL" id="XBM47447.1"/>
    </source>
</evidence>
<gene>
    <name evidence="2" type="ORF">AAME72_15355</name>
</gene>
<dbReference type="RefSeq" id="WP_348787420.1">
    <property type="nucleotide sequence ID" value="NZ_CP157390.1"/>
</dbReference>
<proteinExistence type="predicted"/>
<accession>A0AAU7G9A0</accession>
<dbReference type="InterPro" id="IPR050471">
    <property type="entry name" value="AB_hydrolase"/>
</dbReference>
<reference evidence="2" key="1">
    <citation type="submission" date="2024-05" db="EMBL/GenBank/DDBJ databases">
        <title>The Natural Products Discovery Center: Release of the First 8490 Sequenced Strains for Exploring Actinobacteria Biosynthetic Diversity.</title>
        <authorList>
            <person name="Kalkreuter E."/>
            <person name="Kautsar S.A."/>
            <person name="Yang D."/>
            <person name="Bader C.D."/>
            <person name="Teijaro C.N."/>
            <person name="Fluegel L."/>
            <person name="Davis C.M."/>
            <person name="Simpson J.R."/>
            <person name="Lauterbach L."/>
            <person name="Steele A.D."/>
            <person name="Gui C."/>
            <person name="Meng S."/>
            <person name="Li G."/>
            <person name="Viehrig K."/>
            <person name="Ye F."/>
            <person name="Su P."/>
            <person name="Kiefer A.F."/>
            <person name="Nichols A."/>
            <person name="Cepeda A.J."/>
            <person name="Yan W."/>
            <person name="Fan B."/>
            <person name="Jiang Y."/>
            <person name="Adhikari A."/>
            <person name="Zheng C.-J."/>
            <person name="Schuster L."/>
            <person name="Cowan T.M."/>
            <person name="Smanski M.J."/>
            <person name="Chevrette M.G."/>
            <person name="de Carvalho L.P.S."/>
            <person name="Shen B."/>
        </authorList>
    </citation>
    <scope>NUCLEOTIDE SEQUENCE</scope>
    <source>
        <strain evidence="2">NPDC080035</strain>
    </source>
</reference>
<dbReference type="Pfam" id="PF12697">
    <property type="entry name" value="Abhydrolase_6"/>
    <property type="match status" value="1"/>
</dbReference>
<dbReference type="InterPro" id="IPR029058">
    <property type="entry name" value="AB_hydrolase_fold"/>
</dbReference>
<dbReference type="EMBL" id="CP157390">
    <property type="protein sequence ID" value="XBM47447.1"/>
    <property type="molecule type" value="Genomic_DNA"/>
</dbReference>
<dbReference type="Gene3D" id="3.40.50.1820">
    <property type="entry name" value="alpha/beta hydrolase"/>
    <property type="match status" value="1"/>
</dbReference>
<evidence type="ECO:0000259" key="1">
    <source>
        <dbReference type="Pfam" id="PF12697"/>
    </source>
</evidence>
<dbReference type="InterPro" id="IPR000073">
    <property type="entry name" value="AB_hydrolase_1"/>
</dbReference>
<name>A0AAU7G9A0_9MICO</name>
<feature type="domain" description="AB hydrolase-1" evidence="1">
    <location>
        <begin position="33"/>
        <end position="248"/>
    </location>
</feature>
<protein>
    <submittedName>
        <fullName evidence="2">Alpha/beta fold hydrolase</fullName>
    </submittedName>
</protein>
<keyword evidence="2" id="KW-0378">Hydrolase</keyword>